<feature type="region of interest" description="Disordered" evidence="1">
    <location>
        <begin position="47"/>
        <end position="153"/>
    </location>
</feature>
<gene>
    <name evidence="2" type="ORF">H4W80_002042</name>
</gene>
<protein>
    <submittedName>
        <fullName evidence="2">Uncharacterized protein</fullName>
    </submittedName>
</protein>
<reference evidence="2 3" key="1">
    <citation type="submission" date="2020-10" db="EMBL/GenBank/DDBJ databases">
        <title>Sequencing the genomes of 1000 actinobacteria strains.</title>
        <authorList>
            <person name="Klenk H.-P."/>
        </authorList>
    </citation>
    <scope>NUCLEOTIDE SEQUENCE [LARGE SCALE GENOMIC DNA]</scope>
    <source>
        <strain evidence="2 3">DSM 43173</strain>
    </source>
</reference>
<comment type="caution">
    <text evidence="2">The sequence shown here is derived from an EMBL/GenBank/DDBJ whole genome shotgun (WGS) entry which is preliminary data.</text>
</comment>
<feature type="compositionally biased region" description="Basic and acidic residues" evidence="1">
    <location>
        <begin position="98"/>
        <end position="107"/>
    </location>
</feature>
<evidence type="ECO:0000313" key="2">
    <source>
        <dbReference type="EMBL" id="MBE1583784.1"/>
    </source>
</evidence>
<evidence type="ECO:0000256" key="1">
    <source>
        <dbReference type="SAM" id="MobiDB-lite"/>
    </source>
</evidence>
<name>A0ABR9LT05_9ACTN</name>
<sequence length="153" mass="16941">MKPDLGVLRGPDTVYPVFIDPQVYTPKATAWTMASLYWASSPQWKFQGESDAGLGSHPVRSPSRIFSQVPSIDQRRDPPPAADLRPRRTPHRLPTPAPDRDRRDRPADLQGHLQAAGLSTESGQVEGTRAKPNRLAERGWLRKTATGSFTSMS</sequence>
<organism evidence="2 3">
    <name type="scientific">Nonomuraea angiospora</name>
    <dbReference type="NCBI Taxonomy" id="46172"/>
    <lineage>
        <taxon>Bacteria</taxon>
        <taxon>Bacillati</taxon>
        <taxon>Actinomycetota</taxon>
        <taxon>Actinomycetes</taxon>
        <taxon>Streptosporangiales</taxon>
        <taxon>Streptosporangiaceae</taxon>
        <taxon>Nonomuraea</taxon>
    </lineage>
</organism>
<evidence type="ECO:0000313" key="3">
    <source>
        <dbReference type="Proteomes" id="UP000633509"/>
    </source>
</evidence>
<proteinExistence type="predicted"/>
<dbReference type="Proteomes" id="UP000633509">
    <property type="component" value="Unassembled WGS sequence"/>
</dbReference>
<accession>A0ABR9LT05</accession>
<dbReference type="EMBL" id="JADBEK010000001">
    <property type="protein sequence ID" value="MBE1583784.1"/>
    <property type="molecule type" value="Genomic_DNA"/>
</dbReference>
<keyword evidence="3" id="KW-1185">Reference proteome</keyword>
<dbReference type="RefSeq" id="WP_192784828.1">
    <property type="nucleotide sequence ID" value="NZ_JADBEK010000001.1"/>
</dbReference>